<dbReference type="EC" id="1.1.1.47" evidence="2"/>
<dbReference type="EMBL" id="JAHOPC010000002">
    <property type="protein sequence ID" value="MBU8865657.1"/>
    <property type="molecule type" value="Genomic_DNA"/>
</dbReference>
<reference evidence="2 3" key="1">
    <citation type="submission" date="2021-06" db="EMBL/GenBank/DDBJ databases">
        <authorList>
            <person name="Jeong J.W."/>
        </authorList>
    </citation>
    <scope>NUCLEOTIDE SEQUENCE [LARGE SCALE GENOMIC DNA]</scope>
    <source>
        <strain evidence="2 3">MMS21-TAE1-1</strain>
    </source>
</reference>
<accession>A0ABS6I5F3</accession>
<evidence type="ECO:0000256" key="1">
    <source>
        <dbReference type="ARBA" id="ARBA00023002"/>
    </source>
</evidence>
<keyword evidence="3" id="KW-1185">Reference proteome</keyword>
<dbReference type="InterPro" id="IPR002347">
    <property type="entry name" value="SDR_fam"/>
</dbReference>
<dbReference type="RefSeq" id="WP_216923416.1">
    <property type="nucleotide sequence ID" value="NZ_JAHOPC010000002.1"/>
</dbReference>
<proteinExistence type="predicted"/>
<dbReference type="NCBIfam" id="NF005559">
    <property type="entry name" value="PRK07231.1"/>
    <property type="match status" value="1"/>
</dbReference>
<name>A0ABS6I5F3_9MICC</name>
<keyword evidence="1 2" id="KW-0560">Oxidoreductase</keyword>
<dbReference type="PANTHER" id="PTHR42760">
    <property type="entry name" value="SHORT-CHAIN DEHYDROGENASES/REDUCTASES FAMILY MEMBER"/>
    <property type="match status" value="1"/>
</dbReference>
<organism evidence="2 3">
    <name type="scientific">Paenarthrobacter aromaticivorans</name>
    <dbReference type="NCBI Taxonomy" id="2849150"/>
    <lineage>
        <taxon>Bacteria</taxon>
        <taxon>Bacillati</taxon>
        <taxon>Actinomycetota</taxon>
        <taxon>Actinomycetes</taxon>
        <taxon>Micrococcales</taxon>
        <taxon>Micrococcaceae</taxon>
        <taxon>Paenarthrobacter</taxon>
    </lineage>
</organism>
<protein>
    <submittedName>
        <fullName evidence="2">Glucose 1-dehydrogenase</fullName>
        <ecNumber evidence="2">1.1.1.47</ecNumber>
    </submittedName>
</protein>
<dbReference type="PANTHER" id="PTHR42760:SF115">
    <property type="entry name" value="3-OXOACYL-[ACYL-CARRIER-PROTEIN] REDUCTASE FABG"/>
    <property type="match status" value="1"/>
</dbReference>
<evidence type="ECO:0000313" key="3">
    <source>
        <dbReference type="Proteomes" id="UP000824166"/>
    </source>
</evidence>
<gene>
    <name evidence="2" type="ORF">KSW38_05055</name>
</gene>
<evidence type="ECO:0000313" key="2">
    <source>
        <dbReference type="EMBL" id="MBU8865657.1"/>
    </source>
</evidence>
<dbReference type="Pfam" id="PF13561">
    <property type="entry name" value="adh_short_C2"/>
    <property type="match status" value="1"/>
</dbReference>
<dbReference type="GO" id="GO:0047936">
    <property type="term" value="F:glucose 1-dehydrogenase [NAD(P)+] activity"/>
    <property type="evidence" value="ECO:0007669"/>
    <property type="project" value="UniProtKB-EC"/>
</dbReference>
<sequence>MNETTDRFRLDGDVVVVTGGGSGIGKTLAAAYAGVGATVIITDANEEAAESAAAEVGHGATAVAIDVTNEASVTDGFARIADEHGKLDVLFNNAGVNRRVKTTELTMADWQLVIAVNMTGSMLAARAAAAIMFTGGGGRIVNTASALGLSGGWYPNLAYQAAKGAVVNMTRSLAVEWGPQNVRVNAIAPSLVRTPFIKALTDQPDQVKFFEGLSPLGRIGDVEDMIGPVIFLSSRASDFVTGHILLVDGGLMAS</sequence>
<comment type="caution">
    <text evidence="2">The sequence shown here is derived from an EMBL/GenBank/DDBJ whole genome shotgun (WGS) entry which is preliminary data.</text>
</comment>
<dbReference type="Proteomes" id="UP000824166">
    <property type="component" value="Unassembled WGS sequence"/>
</dbReference>